<feature type="transmembrane region" description="Helical" evidence="1">
    <location>
        <begin position="302"/>
        <end position="322"/>
    </location>
</feature>
<sequence>MKARLGAVLFGIGVFAVVIAAGLAFYVAPTVARLPYDLKLCTKTVTEDCLRPSVAEATNAQFLYTTGSPTPEVAIKSGTLRSTTEISPLADTTNDVFGEGDSVVWRGLGTTVWSERGEMISQYEALIALDRDTASAVEWNGQALNDTESPASVSFQGQLYKFPFGTEKKNYEYFDRDLRKALPIEYKGTEDIQGLEVYKFEQVIPETDLGFTSERVASLIGAFAPTATAGTVNYSNTRTIWVEPTTGQFIKVSEQQRKTFVPNVGTPVQLLNGDFVYTEDTVTNNVQSTSDTKSQVLLISRWLPLGVVVLGAILLVLGLWMVTTGRRQAAAKHRHEEITEDSDGKVSA</sequence>
<keyword evidence="1" id="KW-0472">Membrane</keyword>
<keyword evidence="1" id="KW-1133">Transmembrane helix</keyword>
<accession>A0A327ZMI6</accession>
<gene>
    <name evidence="2" type="ORF">B0I29_101626</name>
</gene>
<evidence type="ECO:0000313" key="2">
    <source>
        <dbReference type="EMBL" id="RAK43496.1"/>
    </source>
</evidence>
<dbReference type="InterPro" id="IPR021424">
    <property type="entry name" value="PorA"/>
</dbReference>
<keyword evidence="3" id="KW-1185">Reference proteome</keyword>
<keyword evidence="1" id="KW-0812">Transmembrane</keyword>
<dbReference type="Pfam" id="PF11271">
    <property type="entry name" value="PorA"/>
    <property type="match status" value="1"/>
</dbReference>
<dbReference type="Proteomes" id="UP000249341">
    <property type="component" value="Unassembled WGS sequence"/>
</dbReference>
<proteinExistence type="predicted"/>
<dbReference type="OrthoDB" id="153031at2"/>
<feature type="transmembrane region" description="Helical" evidence="1">
    <location>
        <begin position="7"/>
        <end position="28"/>
    </location>
</feature>
<dbReference type="RefSeq" id="WP_111647237.1">
    <property type="nucleotide sequence ID" value="NZ_JACHWI010000001.1"/>
</dbReference>
<protein>
    <recommendedName>
        <fullName evidence="4">DUF3068 family protein</fullName>
    </recommendedName>
</protein>
<evidence type="ECO:0000313" key="3">
    <source>
        <dbReference type="Proteomes" id="UP000249341"/>
    </source>
</evidence>
<organism evidence="2 3">
    <name type="scientific">Actinoplanes lutulentus</name>
    <dbReference type="NCBI Taxonomy" id="1287878"/>
    <lineage>
        <taxon>Bacteria</taxon>
        <taxon>Bacillati</taxon>
        <taxon>Actinomycetota</taxon>
        <taxon>Actinomycetes</taxon>
        <taxon>Micromonosporales</taxon>
        <taxon>Micromonosporaceae</taxon>
        <taxon>Actinoplanes</taxon>
    </lineage>
</organism>
<dbReference type="EMBL" id="QLMJ01000001">
    <property type="protein sequence ID" value="RAK43496.1"/>
    <property type="molecule type" value="Genomic_DNA"/>
</dbReference>
<name>A0A327ZMI6_9ACTN</name>
<evidence type="ECO:0000256" key="1">
    <source>
        <dbReference type="SAM" id="Phobius"/>
    </source>
</evidence>
<dbReference type="AlphaFoldDB" id="A0A327ZMI6"/>
<reference evidence="2 3" key="1">
    <citation type="submission" date="2018-06" db="EMBL/GenBank/DDBJ databases">
        <title>Genomic Encyclopedia of Type Strains, Phase III (KMG-III): the genomes of soil and plant-associated and newly described type strains.</title>
        <authorList>
            <person name="Whitman W."/>
        </authorList>
    </citation>
    <scope>NUCLEOTIDE SEQUENCE [LARGE SCALE GENOMIC DNA]</scope>
    <source>
        <strain evidence="2 3">CGMCC 4.7090</strain>
    </source>
</reference>
<evidence type="ECO:0008006" key="4">
    <source>
        <dbReference type="Google" id="ProtNLM"/>
    </source>
</evidence>
<comment type="caution">
    <text evidence="2">The sequence shown here is derived from an EMBL/GenBank/DDBJ whole genome shotgun (WGS) entry which is preliminary data.</text>
</comment>